<reference evidence="1 2" key="1">
    <citation type="submission" date="2016-07" db="EMBL/GenBank/DDBJ databases">
        <title>Pervasive Adenine N6-methylation of Active Genes in Fungi.</title>
        <authorList>
            <consortium name="DOE Joint Genome Institute"/>
            <person name="Mondo S.J."/>
            <person name="Dannebaum R.O."/>
            <person name="Kuo R.C."/>
            <person name="Labutti K."/>
            <person name="Haridas S."/>
            <person name="Kuo A."/>
            <person name="Salamov A."/>
            <person name="Ahrendt S.R."/>
            <person name="Lipzen A."/>
            <person name="Sullivan W."/>
            <person name="Andreopoulos W.B."/>
            <person name="Clum A."/>
            <person name="Lindquist E."/>
            <person name="Daum C."/>
            <person name="Ramamoorthy G.K."/>
            <person name="Gryganskyi A."/>
            <person name="Culley D."/>
            <person name="Magnuson J.K."/>
            <person name="James T.Y."/>
            <person name="O'Malley M.A."/>
            <person name="Stajich J.E."/>
            <person name="Spatafora J.W."/>
            <person name="Visel A."/>
            <person name="Grigoriev I.V."/>
        </authorList>
    </citation>
    <scope>NUCLEOTIDE SEQUENCE [LARGE SCALE GENOMIC DNA]</scope>
    <source>
        <strain evidence="1 2">CBS 115471</strain>
    </source>
</reference>
<sequence length="203" mass="23289">MDFSNMQSIPPDRSRELKEDYTLAEIEAWAKKTCPEAWAALPDKSTRKFSEVHGTPMLEVGTMTRLHGVRMPMRSEINLSAPFHHFGCSSPSMRALVRNAFFVRGHGEYPERIEDGPQNPDSFPGLEYASRASHNPDDEFLDAHAFFSIYQYRIEQYGDCPEYYKAHDCSCCYGPDFTIFLISYFLAFLSYLSFPSDWFAAAM</sequence>
<dbReference type="EMBL" id="MCFA01000083">
    <property type="protein sequence ID" value="ORY09659.1"/>
    <property type="molecule type" value="Genomic_DNA"/>
</dbReference>
<proteinExistence type="predicted"/>
<protein>
    <submittedName>
        <fullName evidence="1">Uncharacterized protein</fullName>
    </submittedName>
</protein>
<accession>A0A1Y1ZHJ1</accession>
<organism evidence="1 2">
    <name type="scientific">Clohesyomyces aquaticus</name>
    <dbReference type="NCBI Taxonomy" id="1231657"/>
    <lineage>
        <taxon>Eukaryota</taxon>
        <taxon>Fungi</taxon>
        <taxon>Dikarya</taxon>
        <taxon>Ascomycota</taxon>
        <taxon>Pezizomycotina</taxon>
        <taxon>Dothideomycetes</taxon>
        <taxon>Pleosporomycetidae</taxon>
        <taxon>Pleosporales</taxon>
        <taxon>Lindgomycetaceae</taxon>
        <taxon>Clohesyomyces</taxon>
    </lineage>
</organism>
<evidence type="ECO:0000313" key="2">
    <source>
        <dbReference type="Proteomes" id="UP000193144"/>
    </source>
</evidence>
<dbReference type="AlphaFoldDB" id="A0A1Y1ZHJ1"/>
<comment type="caution">
    <text evidence="1">The sequence shown here is derived from an EMBL/GenBank/DDBJ whole genome shotgun (WGS) entry which is preliminary data.</text>
</comment>
<dbReference type="Proteomes" id="UP000193144">
    <property type="component" value="Unassembled WGS sequence"/>
</dbReference>
<gene>
    <name evidence="1" type="ORF">BCR34DRAFT_589137</name>
</gene>
<evidence type="ECO:0000313" key="1">
    <source>
        <dbReference type="EMBL" id="ORY09659.1"/>
    </source>
</evidence>
<name>A0A1Y1ZHJ1_9PLEO</name>
<keyword evidence="2" id="KW-1185">Reference proteome</keyword>